<dbReference type="AlphaFoldDB" id="A0A0U1PQQ2"/>
<organism evidence="1 2">
    <name type="scientific">Pseudomonas frederiksbergensis</name>
    <dbReference type="NCBI Taxonomy" id="104087"/>
    <lineage>
        <taxon>Bacteria</taxon>
        <taxon>Pseudomonadati</taxon>
        <taxon>Pseudomonadota</taxon>
        <taxon>Gammaproteobacteria</taxon>
        <taxon>Pseudomonadales</taxon>
        <taxon>Pseudomonadaceae</taxon>
        <taxon>Pseudomonas</taxon>
    </lineage>
</organism>
<name>A0A0U1PQQ2_9PSED</name>
<accession>A0A0U1PQQ2</accession>
<sequence length="90" mass="10154">MVLRRHTQGQMRTCLIRAKDMVPVLNRLSLSQSRALARGPKIGIRRLETPGPTRTPRRIVATAVRSRLRRTLIIHRRVGHLGLSVALCDA</sequence>
<evidence type="ECO:0000313" key="1">
    <source>
        <dbReference type="EMBL" id="KKK07958.1"/>
    </source>
</evidence>
<gene>
    <name evidence="1" type="ORF">JZ00_30370</name>
</gene>
<proteinExistence type="predicted"/>
<protein>
    <submittedName>
        <fullName evidence="1">Uncharacterized protein</fullName>
    </submittedName>
</protein>
<dbReference type="EMBL" id="JQGJ02000001">
    <property type="protein sequence ID" value="KKK07958.1"/>
    <property type="molecule type" value="Genomic_DNA"/>
</dbReference>
<reference evidence="1 2" key="1">
    <citation type="submission" date="2015-03" db="EMBL/GenBank/DDBJ databases">
        <title>Pseudomonas frederiksbergensis hydrocarbon degrader.</title>
        <authorList>
            <person name="Brown L.M."/>
            <person name="Ruiz O.N."/>
            <person name="Mueller S."/>
            <person name="Gunasekera T.S."/>
        </authorList>
    </citation>
    <scope>NUCLEOTIDE SEQUENCE [LARGE SCALE GENOMIC DNA]</scope>
    <source>
        <strain evidence="1 2">SI8</strain>
    </source>
</reference>
<comment type="caution">
    <text evidence="1">The sequence shown here is derived from an EMBL/GenBank/DDBJ whole genome shotgun (WGS) entry which is preliminary data.</text>
</comment>
<evidence type="ECO:0000313" key="2">
    <source>
        <dbReference type="Proteomes" id="UP000030949"/>
    </source>
</evidence>
<dbReference type="Proteomes" id="UP000030949">
    <property type="component" value="Unassembled WGS sequence"/>
</dbReference>